<evidence type="ECO:0000256" key="1">
    <source>
        <dbReference type="SAM" id="MobiDB-lite"/>
    </source>
</evidence>
<evidence type="ECO:0000313" key="4">
    <source>
        <dbReference type="Proteomes" id="UP001259832"/>
    </source>
</evidence>
<proteinExistence type="predicted"/>
<sequence length="110" mass="12063">MRTMEVALGAERVTSRLLPKMMSHSLRTYWTVQCINTCTTTGTKDALESIAACLTQIVRSTSDSRSSNTKTFQQDPDDTGSVQFTLEVAEKHSSEKAAGVRRGIHGALKQ</sequence>
<comment type="caution">
    <text evidence="2">The sequence shown here is derived from an EMBL/GenBank/DDBJ whole genome shotgun (WGS) entry which is preliminary data.</text>
</comment>
<gene>
    <name evidence="2" type="ORF">P3T76_008298</name>
    <name evidence="3" type="ORF">P3T76_008308</name>
</gene>
<evidence type="ECO:0000313" key="3">
    <source>
        <dbReference type="EMBL" id="KAK1939985.1"/>
    </source>
</evidence>
<name>A0AAD9GK58_9STRA</name>
<dbReference type="Proteomes" id="UP001259832">
    <property type="component" value="Unassembled WGS sequence"/>
</dbReference>
<dbReference type="EMBL" id="JASMQC010000015">
    <property type="protein sequence ID" value="KAK1939985.1"/>
    <property type="molecule type" value="Genomic_DNA"/>
</dbReference>
<keyword evidence="4" id="KW-1185">Reference proteome</keyword>
<reference evidence="2" key="1">
    <citation type="submission" date="2023-08" db="EMBL/GenBank/DDBJ databases">
        <title>Reference Genome Resource for the Citrus Pathogen Phytophthora citrophthora.</title>
        <authorList>
            <person name="Moller H."/>
            <person name="Coetzee B."/>
            <person name="Rose L.J."/>
            <person name="Van Niekerk J.M."/>
        </authorList>
    </citation>
    <scope>NUCLEOTIDE SEQUENCE</scope>
    <source>
        <strain evidence="2">STE-U-9442</strain>
    </source>
</reference>
<accession>A0AAD9GK58</accession>
<organism evidence="2 4">
    <name type="scientific">Phytophthora citrophthora</name>
    <dbReference type="NCBI Taxonomy" id="4793"/>
    <lineage>
        <taxon>Eukaryota</taxon>
        <taxon>Sar</taxon>
        <taxon>Stramenopiles</taxon>
        <taxon>Oomycota</taxon>
        <taxon>Peronosporomycetes</taxon>
        <taxon>Peronosporales</taxon>
        <taxon>Peronosporaceae</taxon>
        <taxon>Phytophthora</taxon>
    </lineage>
</organism>
<evidence type="ECO:0000313" key="2">
    <source>
        <dbReference type="EMBL" id="KAK1939975.1"/>
    </source>
</evidence>
<dbReference type="AlphaFoldDB" id="A0AAD9GK58"/>
<feature type="region of interest" description="Disordered" evidence="1">
    <location>
        <begin position="61"/>
        <end position="81"/>
    </location>
</feature>
<dbReference type="EMBL" id="JASMQC010000015">
    <property type="protein sequence ID" value="KAK1939975.1"/>
    <property type="molecule type" value="Genomic_DNA"/>
</dbReference>
<protein>
    <submittedName>
        <fullName evidence="2">Uncharacterized protein</fullName>
    </submittedName>
</protein>